<name>A0A1Y2ETN8_9FUNG</name>
<sequence length="742" mass="84184">MFNKDISQSLDRNHSLSLFYSRRTPNKNKPIKKQSKFSLPTGEYLSPAKVNTPYNSTTTPVLVHSLSDMSLKNEDTDDDRLALDDSPTPAYRYKKFFTKTNKNISDIIENTIPLYPQKLKTKSNSVSKIEGKHNQMSLPSIQKSRMATMMIKRKPVNLFANFSQEEKNPLNDLLIDKNESTYVNDKSEMNLDEQNDENDDCPHSKGFVNEDGIWEDPTLSQSESRCLQLTVGNIMKSNEEYDNDIKEKIENSNDKTLLWEFEDENKYDKENIIPDDYKGGILAEREWCDLSVEEDSVMEEYGNTNDDMIGSSSQTKSTLEKGKNSISNSMIKKSEHQHVRYAFQEISINSMPEYQMGLYDCYSVYSNSSFGSTCDSQKMATPKKGAGFKMNNSYSKSNEFNNSFNSNDNIDFDDSTPSFFNTLPLIKSLKGNPSTSSSRKSSCSKKLVYQLCGVPDINGIHKKSISKNKFIEKRNIEGEISYNSTSNMNSSPIISKSSILSPPFLLSSPVVRNGFSSPLVQTKRNSFNINNGDSIENYNPFEKKDTIETSVEKTPKARKVKSLLTTTINNSLSSDGENSKLLENTNTSESKTLPKDTNFEEEDKKITPKPRHIDSVVSIQKKNTSLESDHLNASKDIVFFPHYHSRPHNQKESNDISTSKGNKVIDDSLIDQTSNMMSISPTTLSKINQSHQNFLQSNQILNSSIYESPSSINLPKRSKNSVEDKKKELSNRRRARLKKYVF</sequence>
<comment type="caution">
    <text evidence="2">The sequence shown here is derived from an EMBL/GenBank/DDBJ whole genome shotgun (WGS) entry which is preliminary data.</text>
</comment>
<keyword evidence="3" id="KW-1185">Reference proteome</keyword>
<accession>A0A1Y2ETN8</accession>
<evidence type="ECO:0000256" key="1">
    <source>
        <dbReference type="SAM" id="MobiDB-lite"/>
    </source>
</evidence>
<proteinExistence type="predicted"/>
<feature type="region of interest" description="Disordered" evidence="1">
    <location>
        <begin position="569"/>
        <end position="608"/>
    </location>
</feature>
<feature type="region of interest" description="Disordered" evidence="1">
    <location>
        <begin position="711"/>
        <end position="735"/>
    </location>
</feature>
<evidence type="ECO:0000313" key="3">
    <source>
        <dbReference type="Proteomes" id="UP000193920"/>
    </source>
</evidence>
<dbReference type="Proteomes" id="UP000193920">
    <property type="component" value="Unassembled WGS sequence"/>
</dbReference>
<gene>
    <name evidence="2" type="ORF">LY90DRAFT_502326</name>
</gene>
<protein>
    <submittedName>
        <fullName evidence="2">Uncharacterized protein</fullName>
    </submittedName>
</protein>
<reference evidence="2 3" key="1">
    <citation type="submission" date="2016-08" db="EMBL/GenBank/DDBJ databases">
        <title>A Parts List for Fungal Cellulosomes Revealed by Comparative Genomics.</title>
        <authorList>
            <consortium name="DOE Joint Genome Institute"/>
            <person name="Haitjema C.H."/>
            <person name="Gilmore S.P."/>
            <person name="Henske J.K."/>
            <person name="Solomon K.V."/>
            <person name="De Groot R."/>
            <person name="Kuo A."/>
            <person name="Mondo S.J."/>
            <person name="Salamov A.A."/>
            <person name="Labutti K."/>
            <person name="Zhao Z."/>
            <person name="Chiniquy J."/>
            <person name="Barry K."/>
            <person name="Brewer H.M."/>
            <person name="Purvine S.O."/>
            <person name="Wright A.T."/>
            <person name="Boxma B."/>
            <person name="Van Alen T."/>
            <person name="Hackstein J.H."/>
            <person name="Baker S.E."/>
            <person name="Grigoriev I.V."/>
            <person name="O'Malley M.A."/>
        </authorList>
    </citation>
    <scope>NUCLEOTIDE SEQUENCE [LARGE SCALE GENOMIC DNA]</scope>
    <source>
        <strain evidence="2 3">G1</strain>
    </source>
</reference>
<dbReference type="OrthoDB" id="2149639at2759"/>
<dbReference type="AlphaFoldDB" id="A0A1Y2ETN8"/>
<dbReference type="EMBL" id="MCOG01000027">
    <property type="protein sequence ID" value="ORY74897.1"/>
    <property type="molecule type" value="Genomic_DNA"/>
</dbReference>
<organism evidence="2 3">
    <name type="scientific">Neocallimastix californiae</name>
    <dbReference type="NCBI Taxonomy" id="1754190"/>
    <lineage>
        <taxon>Eukaryota</taxon>
        <taxon>Fungi</taxon>
        <taxon>Fungi incertae sedis</taxon>
        <taxon>Chytridiomycota</taxon>
        <taxon>Chytridiomycota incertae sedis</taxon>
        <taxon>Neocallimastigomycetes</taxon>
        <taxon>Neocallimastigales</taxon>
        <taxon>Neocallimastigaceae</taxon>
        <taxon>Neocallimastix</taxon>
    </lineage>
</organism>
<evidence type="ECO:0000313" key="2">
    <source>
        <dbReference type="EMBL" id="ORY74897.1"/>
    </source>
</evidence>
<feature type="compositionally biased region" description="Basic and acidic residues" evidence="1">
    <location>
        <begin position="720"/>
        <end position="731"/>
    </location>
</feature>
<feature type="compositionally biased region" description="Basic and acidic residues" evidence="1">
    <location>
        <begin position="592"/>
        <end position="608"/>
    </location>
</feature>
<feature type="compositionally biased region" description="Polar residues" evidence="1">
    <location>
        <begin position="569"/>
        <end position="591"/>
    </location>
</feature>